<dbReference type="SUPFAM" id="SSF51905">
    <property type="entry name" value="FAD/NAD(P)-binding domain"/>
    <property type="match status" value="1"/>
</dbReference>
<dbReference type="InterPro" id="IPR023753">
    <property type="entry name" value="FAD/NAD-binding_dom"/>
</dbReference>
<dbReference type="InterPro" id="IPR036188">
    <property type="entry name" value="FAD/NAD-bd_sf"/>
</dbReference>
<evidence type="ECO:0000256" key="1">
    <source>
        <dbReference type="ARBA" id="ARBA00001974"/>
    </source>
</evidence>
<dbReference type="PANTHER" id="PTHR43557">
    <property type="entry name" value="APOPTOSIS-INDUCING FACTOR 1"/>
    <property type="match status" value="1"/>
</dbReference>
<dbReference type="Gene3D" id="3.30.390.30">
    <property type="match status" value="1"/>
</dbReference>
<dbReference type="Pfam" id="PF14759">
    <property type="entry name" value="Reductase_C"/>
    <property type="match status" value="1"/>
</dbReference>
<organism evidence="7 8">
    <name type="scientific">Steroidobacter flavus</name>
    <dbReference type="NCBI Taxonomy" id="1842136"/>
    <lineage>
        <taxon>Bacteria</taxon>
        <taxon>Pseudomonadati</taxon>
        <taxon>Pseudomonadota</taxon>
        <taxon>Gammaproteobacteria</taxon>
        <taxon>Steroidobacterales</taxon>
        <taxon>Steroidobacteraceae</taxon>
        <taxon>Steroidobacter</taxon>
    </lineage>
</organism>
<keyword evidence="8" id="KW-1185">Reference proteome</keyword>
<reference evidence="8" key="1">
    <citation type="journal article" date="2019" name="Int. J. Syst. Evol. Microbiol.">
        <title>The Global Catalogue of Microorganisms (GCM) 10K type strain sequencing project: providing services to taxonomists for standard genome sequencing and annotation.</title>
        <authorList>
            <consortium name="The Broad Institute Genomics Platform"/>
            <consortium name="The Broad Institute Genome Sequencing Center for Infectious Disease"/>
            <person name="Wu L."/>
            <person name="Ma J."/>
        </authorList>
    </citation>
    <scope>NUCLEOTIDE SEQUENCE [LARGE SCALE GENOMIC DNA]</scope>
    <source>
        <strain evidence="8">CGMCC 1.10759</strain>
    </source>
</reference>
<name>A0ABV8SN66_9GAMM</name>
<gene>
    <name evidence="7" type="ORF">ACFPN2_06545</name>
</gene>
<dbReference type="Gene3D" id="3.50.50.60">
    <property type="entry name" value="FAD/NAD(P)-binding domain"/>
    <property type="match status" value="2"/>
</dbReference>
<accession>A0ABV8SN66</accession>
<dbReference type="InterPro" id="IPR028202">
    <property type="entry name" value="Reductase_C"/>
</dbReference>
<sequence>MSDTHTEDHIYIVGAGHAGGELAFALRQQGYAGPLTVIGEEAHLPYQRPPLSKAYLKGECEATSLYLRQQAAYEKANIGLLLSRRVERIDRANKKLVFDDGREVTYSKLGLATGGRARRMTISDAARAERTKNFHYLRNIDDVMAIRERFQEGQRLVVIGGGYVGLEVAASAIARDVNVTVLEALPRVLARVTAPQMSAFYETIHRNAGVDLRTNIEVTGLDFNEAGDAVTAVHCTGGVVIPADFVVVGIGLLPNTELAQAAGLDVDNGIVVNEYAVTSDPDIVAAGDCTSHPSVFCGRRIRLESVPNAVEQARVAAGSLAGKPKVYDSVPWFWSDQYDLKLQMTGLSQGYDQFVLRGSMENKSFAAFYLKEGRLIAVDAVNRAQEFMVAKRMVAACKPFDPAALADETVPLKTLAGPVQAAAPLA</sequence>
<feature type="domain" description="FAD/NAD(P)-binding" evidence="5">
    <location>
        <begin position="9"/>
        <end position="313"/>
    </location>
</feature>
<protein>
    <submittedName>
        <fullName evidence="7">NAD(P)/FAD-dependent oxidoreductase</fullName>
    </submittedName>
</protein>
<dbReference type="PRINTS" id="PR00411">
    <property type="entry name" value="PNDRDTASEI"/>
</dbReference>
<dbReference type="PRINTS" id="PR00368">
    <property type="entry name" value="FADPNR"/>
</dbReference>
<dbReference type="InterPro" id="IPR050446">
    <property type="entry name" value="FAD-oxidoreductase/Apoptosis"/>
</dbReference>
<evidence type="ECO:0000256" key="3">
    <source>
        <dbReference type="ARBA" id="ARBA00022827"/>
    </source>
</evidence>
<evidence type="ECO:0000259" key="6">
    <source>
        <dbReference type="Pfam" id="PF14759"/>
    </source>
</evidence>
<evidence type="ECO:0000313" key="7">
    <source>
        <dbReference type="EMBL" id="MFC4308735.1"/>
    </source>
</evidence>
<evidence type="ECO:0000259" key="5">
    <source>
        <dbReference type="Pfam" id="PF07992"/>
    </source>
</evidence>
<dbReference type="InterPro" id="IPR016156">
    <property type="entry name" value="FAD/NAD-linked_Rdtase_dimer_sf"/>
</dbReference>
<dbReference type="Proteomes" id="UP001595904">
    <property type="component" value="Unassembled WGS sequence"/>
</dbReference>
<proteinExistence type="predicted"/>
<dbReference type="Pfam" id="PF07992">
    <property type="entry name" value="Pyr_redox_2"/>
    <property type="match status" value="1"/>
</dbReference>
<keyword evidence="4" id="KW-0560">Oxidoreductase</keyword>
<dbReference type="SUPFAM" id="SSF55424">
    <property type="entry name" value="FAD/NAD-linked reductases, dimerisation (C-terminal) domain"/>
    <property type="match status" value="1"/>
</dbReference>
<evidence type="ECO:0000256" key="4">
    <source>
        <dbReference type="ARBA" id="ARBA00023002"/>
    </source>
</evidence>
<feature type="domain" description="Reductase C-terminal" evidence="6">
    <location>
        <begin position="332"/>
        <end position="416"/>
    </location>
</feature>
<evidence type="ECO:0000313" key="8">
    <source>
        <dbReference type="Proteomes" id="UP001595904"/>
    </source>
</evidence>
<comment type="cofactor">
    <cofactor evidence="1">
        <name>FAD</name>
        <dbReference type="ChEBI" id="CHEBI:57692"/>
    </cofactor>
</comment>
<dbReference type="EMBL" id="JBHSDU010000003">
    <property type="protein sequence ID" value="MFC4308735.1"/>
    <property type="molecule type" value="Genomic_DNA"/>
</dbReference>
<keyword evidence="3" id="KW-0274">FAD</keyword>
<dbReference type="RefSeq" id="WP_380595818.1">
    <property type="nucleotide sequence ID" value="NZ_JBHSDU010000003.1"/>
</dbReference>
<dbReference type="PANTHER" id="PTHR43557:SF2">
    <property type="entry name" value="RIESKE DOMAIN-CONTAINING PROTEIN-RELATED"/>
    <property type="match status" value="1"/>
</dbReference>
<evidence type="ECO:0000256" key="2">
    <source>
        <dbReference type="ARBA" id="ARBA00022630"/>
    </source>
</evidence>
<keyword evidence="2" id="KW-0285">Flavoprotein</keyword>
<comment type="caution">
    <text evidence="7">The sequence shown here is derived from an EMBL/GenBank/DDBJ whole genome shotgun (WGS) entry which is preliminary data.</text>
</comment>